<evidence type="ECO:0000313" key="2">
    <source>
        <dbReference type="Proteomes" id="UP000570166"/>
    </source>
</evidence>
<organism evidence="1 2">
    <name type="scientific">Sphingomonas chungangi</name>
    <dbReference type="NCBI Taxonomy" id="2683589"/>
    <lineage>
        <taxon>Bacteria</taxon>
        <taxon>Pseudomonadati</taxon>
        <taxon>Pseudomonadota</taxon>
        <taxon>Alphaproteobacteria</taxon>
        <taxon>Sphingomonadales</taxon>
        <taxon>Sphingomonadaceae</taxon>
        <taxon>Sphingomonas</taxon>
    </lineage>
</organism>
<accession>A0A838L3D3</accession>
<dbReference type="EMBL" id="JACEIB010000003">
    <property type="protein sequence ID" value="MBA2933694.1"/>
    <property type="molecule type" value="Genomic_DNA"/>
</dbReference>
<reference evidence="1 2" key="1">
    <citation type="submission" date="2020-07" db="EMBL/GenBank/DDBJ databases">
        <authorList>
            <person name="Sun Q."/>
        </authorList>
    </citation>
    <scope>NUCLEOTIDE SEQUENCE [LARGE SCALE GENOMIC DNA]</scope>
    <source>
        <strain evidence="1 2">CGMCC 1.13654</strain>
    </source>
</reference>
<dbReference type="AlphaFoldDB" id="A0A838L3D3"/>
<proteinExistence type="predicted"/>
<evidence type="ECO:0008006" key="3">
    <source>
        <dbReference type="Google" id="ProtNLM"/>
    </source>
</evidence>
<sequence length="421" mass="46301">MTANPLWTDDQAAAEKLALRLIKREDVRAARETARRAMLEDPLAATLDGIAGLDRSLDQWVLGLVMREANGDTIDPRVVWNISNAPRDWYGHVYLGAAVAIDNPDNFNREIPIDGDGTYEITIRFSADPPQFSIVCEVEPEHHAGLGRNLGAYTLQQLTEGSAPGEPVIITVGPGEGGRFHLKTEPGARIQVYTRDSQRDWDQVPAEVSVRRLDPPTDHTPRTEDEIAATVVADMPAWVTFWSHFKDDLLGPPPFNSFAGPNGRDGGWGYLAGGRFRLAADEALIVTTDPAGSYYTGFQISDPWTVSPDPMVRLVSLNTSQVEPNPDGTLTFALAAVDPGLANWIDTTNLAEGWMLIRWQGVPASADPARFLRETRVVALDRIEADVHAAVPRIDIAGRRRQLARRARSHGTRTRAGQWLP</sequence>
<comment type="caution">
    <text evidence="1">The sequence shown here is derived from an EMBL/GenBank/DDBJ whole genome shotgun (WGS) entry which is preliminary data.</text>
</comment>
<dbReference type="Proteomes" id="UP000570166">
    <property type="component" value="Unassembled WGS sequence"/>
</dbReference>
<keyword evidence="2" id="KW-1185">Reference proteome</keyword>
<protein>
    <recommendedName>
        <fullName evidence="3">DUF1214 domain-containing protein</fullName>
    </recommendedName>
</protein>
<dbReference type="RefSeq" id="WP_160363502.1">
    <property type="nucleotide sequence ID" value="NZ_JACEIB010000003.1"/>
</dbReference>
<gene>
    <name evidence="1" type="ORF">HZF05_06235</name>
</gene>
<evidence type="ECO:0000313" key="1">
    <source>
        <dbReference type="EMBL" id="MBA2933694.1"/>
    </source>
</evidence>
<name>A0A838L3D3_9SPHN</name>